<proteinExistence type="predicted"/>
<dbReference type="Gene3D" id="1.20.1250.20">
    <property type="entry name" value="MFS general substrate transporter like domains"/>
    <property type="match status" value="2"/>
</dbReference>
<dbReference type="GO" id="GO:0035435">
    <property type="term" value="P:phosphate ion transmembrane transport"/>
    <property type="evidence" value="ECO:0007669"/>
    <property type="project" value="TreeGrafter"/>
</dbReference>
<dbReference type="PANTHER" id="PTHR43826:SF3">
    <property type="entry name" value="GLUCOSE-6-PHOSPHATE EXCHANGER SLC37A4"/>
    <property type="match status" value="1"/>
</dbReference>
<keyword evidence="5 6" id="KW-0472">Membrane</keyword>
<comment type="subcellular location">
    <subcellularLocation>
        <location evidence="1">Cell membrane</location>
        <topology evidence="1">Multi-pass membrane protein</topology>
    </subcellularLocation>
</comment>
<feature type="transmembrane region" description="Helical" evidence="6">
    <location>
        <begin position="241"/>
        <end position="261"/>
    </location>
</feature>
<evidence type="ECO:0000259" key="7">
    <source>
        <dbReference type="PROSITE" id="PS50850"/>
    </source>
</evidence>
<dbReference type="GO" id="GO:0061513">
    <property type="term" value="F:glucose 6-phosphate:phosphate antiporter activity"/>
    <property type="evidence" value="ECO:0007669"/>
    <property type="project" value="TreeGrafter"/>
</dbReference>
<evidence type="ECO:0000256" key="2">
    <source>
        <dbReference type="ARBA" id="ARBA00022448"/>
    </source>
</evidence>
<feature type="transmembrane region" description="Helical" evidence="6">
    <location>
        <begin position="170"/>
        <end position="195"/>
    </location>
</feature>
<protein>
    <submittedName>
        <fullName evidence="8">Transporter, major facilitator family protein</fullName>
    </submittedName>
</protein>
<dbReference type="PROSITE" id="PS50850">
    <property type="entry name" value="MFS"/>
    <property type="match status" value="1"/>
</dbReference>
<comment type="caution">
    <text evidence="8">The sequence shown here is derived from an EMBL/GenBank/DDBJ whole genome shotgun (WGS) entry which is preliminary data.</text>
</comment>
<feature type="transmembrane region" description="Helical" evidence="6">
    <location>
        <begin position="300"/>
        <end position="319"/>
    </location>
</feature>
<evidence type="ECO:0000256" key="6">
    <source>
        <dbReference type="SAM" id="Phobius"/>
    </source>
</evidence>
<dbReference type="GO" id="GO:0005886">
    <property type="term" value="C:plasma membrane"/>
    <property type="evidence" value="ECO:0007669"/>
    <property type="project" value="UniProtKB-SubCell"/>
</dbReference>
<dbReference type="Proteomes" id="UP000004416">
    <property type="component" value="Unassembled WGS sequence"/>
</dbReference>
<feature type="domain" description="Major facilitator superfamily (MFS) profile" evidence="7">
    <location>
        <begin position="19"/>
        <end position="414"/>
    </location>
</feature>
<feature type="transmembrane region" description="Helical" evidence="6">
    <location>
        <begin position="359"/>
        <end position="382"/>
    </location>
</feature>
<dbReference type="AlphaFoldDB" id="G9XIE0"/>
<dbReference type="EMBL" id="AFZX01000019">
    <property type="protein sequence ID" value="EHL08623.1"/>
    <property type="molecule type" value="Genomic_DNA"/>
</dbReference>
<feature type="transmembrane region" description="Helical" evidence="6">
    <location>
        <begin position="267"/>
        <end position="288"/>
    </location>
</feature>
<dbReference type="InterPro" id="IPR036259">
    <property type="entry name" value="MFS_trans_sf"/>
</dbReference>
<evidence type="ECO:0000256" key="5">
    <source>
        <dbReference type="ARBA" id="ARBA00023136"/>
    </source>
</evidence>
<dbReference type="HOGENOM" id="CLU_001265_7_4_9"/>
<dbReference type="InterPro" id="IPR051337">
    <property type="entry name" value="OPA_Antiporter"/>
</dbReference>
<feature type="transmembrane region" description="Helical" evidence="6">
    <location>
        <begin position="325"/>
        <end position="347"/>
    </location>
</feature>
<feature type="transmembrane region" description="Helical" evidence="6">
    <location>
        <begin position="15"/>
        <end position="37"/>
    </location>
</feature>
<evidence type="ECO:0000313" key="8">
    <source>
        <dbReference type="EMBL" id="EHL08623.1"/>
    </source>
</evidence>
<dbReference type="SUPFAM" id="SSF103473">
    <property type="entry name" value="MFS general substrate transporter"/>
    <property type="match status" value="1"/>
</dbReference>
<sequence length="426" mass="44386">MEECRLTQSKSSLHYGWLVVFGGFLTQIILMCGVQFVPILMAPIKQSLELSNTSAGTIVSVFGLCYAGCSFIWGYLADRAGARTAVSLAGLVLGIAVILFGLLADSFLKAVLIIALVGFGAAGVYSATIPKLIGAWFHPSKRGRAMSTITAGGVLTGAAFGIVLPQLAKAYGWQTAAVILGVLAIICTVVIYLVVRNKPSEKGLIPVGTPADQVVKAAPAMKDAGFKDVLKMKVTWHVSSMFIFWQVAYMTATAFVAVSFVNAGFTAVQGGLAVTIYNLCQLIGQQIWGPLSDRLERKTVICIAGIWWTAATLGYMFIYGSTLNAMYILIGVMGVGMGMVPVILASFSDYFPTEVGGSGAGVVSTMGLVGRFFGPMLAGYAADATGSITGAFGVGAAAMLLASLVAFSLPSLKKQAAVSVGGESAK</sequence>
<feature type="transmembrane region" description="Helical" evidence="6">
    <location>
        <begin position="110"/>
        <end position="133"/>
    </location>
</feature>
<dbReference type="InterPro" id="IPR011701">
    <property type="entry name" value="MFS"/>
</dbReference>
<accession>G9XIE0</accession>
<feature type="transmembrane region" description="Helical" evidence="6">
    <location>
        <begin position="84"/>
        <end position="104"/>
    </location>
</feature>
<dbReference type="PATRIC" id="fig|537010.4.peg.659"/>
<evidence type="ECO:0000313" key="9">
    <source>
        <dbReference type="Proteomes" id="UP000004416"/>
    </source>
</evidence>
<organism evidence="8 9">
    <name type="scientific">Desulfitobacterium hafniense DP7</name>
    <dbReference type="NCBI Taxonomy" id="537010"/>
    <lineage>
        <taxon>Bacteria</taxon>
        <taxon>Bacillati</taxon>
        <taxon>Bacillota</taxon>
        <taxon>Clostridia</taxon>
        <taxon>Eubacteriales</taxon>
        <taxon>Desulfitobacteriaceae</taxon>
        <taxon>Desulfitobacterium</taxon>
    </lineage>
</organism>
<name>G9XIE0_DESHA</name>
<keyword evidence="3 6" id="KW-0812">Transmembrane</keyword>
<keyword evidence="2" id="KW-0813">Transport</keyword>
<dbReference type="InterPro" id="IPR020846">
    <property type="entry name" value="MFS_dom"/>
</dbReference>
<gene>
    <name evidence="8" type="ORF">HMPREF0322_00716</name>
</gene>
<evidence type="ECO:0000256" key="4">
    <source>
        <dbReference type="ARBA" id="ARBA00022989"/>
    </source>
</evidence>
<reference evidence="8 9" key="1">
    <citation type="submission" date="2011-08" db="EMBL/GenBank/DDBJ databases">
        <authorList>
            <person name="Weinstock G."/>
            <person name="Sodergren E."/>
            <person name="Clifton S."/>
            <person name="Fulton L."/>
            <person name="Fulton B."/>
            <person name="Courtney L."/>
            <person name="Fronick C."/>
            <person name="Harrison M."/>
            <person name="Strong C."/>
            <person name="Farmer C."/>
            <person name="Delahaunty K."/>
            <person name="Markovic C."/>
            <person name="Hall O."/>
            <person name="Minx P."/>
            <person name="Tomlinson C."/>
            <person name="Mitreva M."/>
            <person name="Hou S."/>
            <person name="Chen J."/>
            <person name="Wollam A."/>
            <person name="Pepin K.H."/>
            <person name="Johnson M."/>
            <person name="Bhonagiri V."/>
            <person name="Zhang X."/>
            <person name="Suruliraj S."/>
            <person name="Warren W."/>
            <person name="Chinwalla A."/>
            <person name="Mardis E.R."/>
            <person name="Wilson R.K."/>
        </authorList>
    </citation>
    <scope>NUCLEOTIDE SEQUENCE [LARGE SCALE GENOMIC DNA]</scope>
    <source>
        <strain evidence="8 9">DP7</strain>
    </source>
</reference>
<evidence type="ECO:0000256" key="1">
    <source>
        <dbReference type="ARBA" id="ARBA00004651"/>
    </source>
</evidence>
<keyword evidence="4 6" id="KW-1133">Transmembrane helix</keyword>
<dbReference type="Pfam" id="PF07690">
    <property type="entry name" value="MFS_1"/>
    <property type="match status" value="1"/>
</dbReference>
<feature type="transmembrane region" description="Helical" evidence="6">
    <location>
        <begin position="145"/>
        <end position="164"/>
    </location>
</feature>
<evidence type="ECO:0000256" key="3">
    <source>
        <dbReference type="ARBA" id="ARBA00022692"/>
    </source>
</evidence>
<feature type="transmembrane region" description="Helical" evidence="6">
    <location>
        <begin position="388"/>
        <end position="409"/>
    </location>
</feature>
<dbReference type="PANTHER" id="PTHR43826">
    <property type="entry name" value="GLUCOSE-6-PHOSPHATE EXCHANGER SLC37A4"/>
    <property type="match status" value="1"/>
</dbReference>
<feature type="transmembrane region" description="Helical" evidence="6">
    <location>
        <begin position="57"/>
        <end position="77"/>
    </location>
</feature>